<reference evidence="4 5" key="2">
    <citation type="journal article" date="2008" name="Int. J. Syst. Evol. Microbiol.">
        <title>Methanocella paludicola gen. nov., sp. nov., a methane-producing archaeon, the first isolate of the lineage 'Rice Cluster I', and proposal of the new archaeal order Methanocellales ord. nov.</title>
        <authorList>
            <person name="Sakai S."/>
            <person name="Imachi H."/>
            <person name="Hanada S."/>
            <person name="Ohashi A."/>
            <person name="Harada H."/>
            <person name="Kamagata Y."/>
        </authorList>
    </citation>
    <scope>NUCLEOTIDE SEQUENCE [LARGE SCALE GENOMIC DNA]</scope>
    <source>
        <strain evidence="5">DSM 17711 / JCM 13418 / NBRC 101707 / SANAE</strain>
    </source>
</reference>
<keyword evidence="2" id="KW-0472">Membrane</keyword>
<reference evidence="4 5" key="1">
    <citation type="journal article" date="2007" name="Appl. Environ. Microbiol.">
        <title>Isolation of key methanogens for global methane emission from rice paddy fields: a novel isolate affiliated with the clone cluster rice cluster I.</title>
        <authorList>
            <person name="Sakai S."/>
            <person name="Imachi H."/>
            <person name="Sekiguchi Y."/>
            <person name="Ohashi A."/>
            <person name="Harada H."/>
            <person name="Kamagata Y."/>
        </authorList>
    </citation>
    <scope>NUCLEOTIDE SEQUENCE [LARGE SCALE GENOMIC DNA]</scope>
    <source>
        <strain evidence="5">DSM 17711 / JCM 13418 / NBRC 101707 / SANAE</strain>
    </source>
</reference>
<sequence length="858" mass="94907">MGKGTVYIGVMAAAVVVLALFGFVLMHPETVVDLDNNTAAVKVPFHNDTNAAHPFLLFHDIKETPGYQQSDSDPWKTWEKTVLNSANSSLATDFSSRWDGDYVSVRAVQASDLALAYQITGNKSYADGAREALLNMDLGDAPDAQKNMSQLLGYCLAYDWVQPYLSAGDDAAIRDGLAMLADKAYLGLNYNNTRRSLIKTVDYHLQWYPIVGIAGVTLSDYTDPNNLSLSSGPYEWQQAGTTDLFVNDSLHNYKKSLVSFQWDGEGNDLLGSYKMYYIDDLMWWSQIYTHYYGQNFFNVYPAARDMVMSDVLLSLPDGYSNDFVTNGNVLYTYHAAFGNLLSDSDREVMQYYLGSIDEDLLPYSRTLASLDAAGPGLLYLTYRNYSGVTALAPYRASLLSPNSAYQVLRGSWKSDSEWLGLVTYDTNTLSNRNNAHHDQLSFEYYGHGDLLLADAGENRLALDKNYGAFESSHNTVAFEDPDNAFSVSPWSNSTARGIFKGSDGGLATAANVSSIIETSWMEAVDSNVTVSKVVKDGQYASMSLSSNISYERCILFPENDYFIVIDRLEGSEPWIYRNVFRPSSLNIVPTSDENGDKVYTEEEEEVGHVVGNLTIGNNSSSWLYQPYKAEVSSGTATSSVTWSTTNPYGKDVELLIYTVPSSEVIIGKYVGRVGGYNAQNEVYSPDVIFRSEPCESLYRATVLLSKYTTEPRKIPRTLDVKGNGNAMAIDSRGYTDYVYTGKGSSSFEAFSTDSDVLFARYTDGSVGEYTMLGGKSVSYDGKPLIVSNDALEYFTLKQEEKGVTFKVKAGRSTQIRLYPAMSSVVSRLKMDGRSYKFESTGDGGLLIDISAGEHTFEI</sequence>
<keyword evidence="2" id="KW-0812">Transmembrane</keyword>
<dbReference type="Pfam" id="PF07940">
    <property type="entry name" value="Hepar_II_III_C"/>
    <property type="match status" value="1"/>
</dbReference>
<evidence type="ECO:0000313" key="4">
    <source>
        <dbReference type="EMBL" id="BAI60919.1"/>
    </source>
</evidence>
<name>D1YWU7_METPS</name>
<proteinExistence type="predicted"/>
<protein>
    <recommendedName>
        <fullName evidence="3">Heparinase II/III-like C-terminal domain-containing protein</fullName>
    </recommendedName>
</protein>
<dbReference type="EMBL" id="AP011532">
    <property type="protein sequence ID" value="BAI60919.1"/>
    <property type="molecule type" value="Genomic_DNA"/>
</dbReference>
<dbReference type="GO" id="GO:0016829">
    <property type="term" value="F:lyase activity"/>
    <property type="evidence" value="ECO:0007669"/>
    <property type="project" value="InterPro"/>
</dbReference>
<reference evidence="5" key="3">
    <citation type="journal article" date="2011" name="PLoS ONE">
        <title>Genome sequence of a mesophilic hydrogenotrophic methanogen Methanocella paludicola, the first cultivated representative of the order Methanocellales.</title>
        <authorList>
            <person name="Sakai S."/>
            <person name="Takaki Y."/>
            <person name="Shimamura S."/>
            <person name="Sekine M."/>
            <person name="Tajima T."/>
            <person name="Kosugi H."/>
            <person name="Ichikawa N."/>
            <person name="Tasumi E."/>
            <person name="Hiraki A.T."/>
            <person name="Shimizu A."/>
            <person name="Kato Y."/>
            <person name="Nishiko R."/>
            <person name="Mori K."/>
            <person name="Fujita N."/>
            <person name="Imachi H."/>
            <person name="Takai K."/>
        </authorList>
    </citation>
    <scope>NUCLEOTIDE SEQUENCE [LARGE SCALE GENOMIC DNA]</scope>
    <source>
        <strain evidence="5">DSM 17711 / JCM 13418 / NBRC 101707 / SANAE</strain>
    </source>
</reference>
<organism evidence="4 5">
    <name type="scientific">Methanocella paludicola (strain DSM 17711 / JCM 13418 / NBRC 101707 / SANAE)</name>
    <dbReference type="NCBI Taxonomy" id="304371"/>
    <lineage>
        <taxon>Archaea</taxon>
        <taxon>Methanobacteriati</taxon>
        <taxon>Methanobacteriota</taxon>
        <taxon>Stenosarchaea group</taxon>
        <taxon>Methanomicrobia</taxon>
        <taxon>Methanocellales</taxon>
        <taxon>Methanocellaceae</taxon>
        <taxon>Methanocella</taxon>
    </lineage>
</organism>
<evidence type="ECO:0000259" key="3">
    <source>
        <dbReference type="Pfam" id="PF07940"/>
    </source>
</evidence>
<dbReference type="GeneID" id="8680881"/>
<dbReference type="eggNOG" id="arCOG12038">
    <property type="taxonomic scope" value="Archaea"/>
</dbReference>
<feature type="domain" description="Heparinase II/III-like C-terminal" evidence="3">
    <location>
        <begin position="401"/>
        <end position="574"/>
    </location>
</feature>
<dbReference type="PATRIC" id="fig|304371.9.peg.872"/>
<dbReference type="Gene3D" id="1.50.10.100">
    <property type="entry name" value="Chondroitin AC/alginate lyase"/>
    <property type="match status" value="1"/>
</dbReference>
<dbReference type="RefSeq" id="WP_012899598.1">
    <property type="nucleotide sequence ID" value="NC_013665.1"/>
</dbReference>
<dbReference type="InterPro" id="IPR008929">
    <property type="entry name" value="Chondroitin_lyas"/>
</dbReference>
<dbReference type="Gene3D" id="2.70.98.70">
    <property type="match status" value="1"/>
</dbReference>
<accession>D1YWU7</accession>
<dbReference type="InterPro" id="IPR012480">
    <property type="entry name" value="Hepar_II_III_C"/>
</dbReference>
<evidence type="ECO:0000256" key="2">
    <source>
        <dbReference type="SAM" id="Phobius"/>
    </source>
</evidence>
<dbReference type="AlphaFoldDB" id="D1YWU7"/>
<feature type="transmembrane region" description="Helical" evidence="2">
    <location>
        <begin position="7"/>
        <end position="26"/>
    </location>
</feature>
<evidence type="ECO:0000313" key="5">
    <source>
        <dbReference type="Proteomes" id="UP000001882"/>
    </source>
</evidence>
<evidence type="ECO:0000256" key="1">
    <source>
        <dbReference type="ARBA" id="ARBA00004196"/>
    </source>
</evidence>
<dbReference type="STRING" id="304371.MCP_0847"/>
<comment type="subcellular location">
    <subcellularLocation>
        <location evidence="1">Cell envelope</location>
    </subcellularLocation>
</comment>
<keyword evidence="5" id="KW-1185">Reference proteome</keyword>
<keyword evidence="2" id="KW-1133">Transmembrane helix</keyword>
<dbReference type="OrthoDB" id="113401at2157"/>
<dbReference type="KEGG" id="mpd:MCP_0847"/>
<dbReference type="InParanoid" id="D1YWU7"/>
<dbReference type="SUPFAM" id="SSF48230">
    <property type="entry name" value="Chondroitin AC/alginate lyase"/>
    <property type="match status" value="1"/>
</dbReference>
<dbReference type="Proteomes" id="UP000001882">
    <property type="component" value="Chromosome"/>
</dbReference>
<gene>
    <name evidence="4" type="ordered locus">MCP_0847</name>
</gene>